<dbReference type="SUPFAM" id="SSF49478">
    <property type="entry name" value="Cna protein B-type domain"/>
    <property type="match status" value="1"/>
</dbReference>
<dbReference type="InterPro" id="IPR008966">
    <property type="entry name" value="Adhesion_dom_sf"/>
</dbReference>
<feature type="domain" description="SpaA-like prealbumin fold" evidence="3">
    <location>
        <begin position="386"/>
        <end position="480"/>
    </location>
</feature>
<evidence type="ECO:0000259" key="3">
    <source>
        <dbReference type="Pfam" id="PF17802"/>
    </source>
</evidence>
<gene>
    <name evidence="4" type="ORF">BAQU_1756</name>
</gene>
<dbReference type="Proteomes" id="UP000216451">
    <property type="component" value="Unassembled WGS sequence"/>
</dbReference>
<dbReference type="InterPro" id="IPR048052">
    <property type="entry name" value="FM1-like"/>
</dbReference>
<dbReference type="AlphaFoldDB" id="A0A261G321"/>
<keyword evidence="5" id="KW-1185">Reference proteome</keyword>
<dbReference type="GO" id="GO:0005975">
    <property type="term" value="P:carbohydrate metabolic process"/>
    <property type="evidence" value="ECO:0007669"/>
    <property type="project" value="UniProtKB-ARBA"/>
</dbReference>
<sequence length="554" mass="57827">MKHILQRGMAIVAVAASMLAVSVVGASTANAADTGADDASITINSADGKGDDVNGHTFAAVRLGAYDMTGISTDANGNYSGVNVTELQDSALNSAILAAVKKSDIVASVPEDNTIAWVAKQFQDSATYPYGGQMRNFLTALVASDYFVNTAVPAATSNKQTATGSNGTAEFSNLAEGVYVVVDTSSATQRAGYTASIPMFVETKIGGKDLSSQTLGVINIKNQALAMTKTMVNVDAQNPYVSGGENVEWKLTSAVPNTTGYTAFTYAFTETMSKDLTYVPDSVKVVIGSGDSAKTLTLNDDYTVTATVNADGTTTLVIDLSRSILEQANGASVNVTYDSEVNGTVNVLRDDLNNSASLAYSSSPSDATDITTTVPIAMHVYTFGFSLVKEDRITKSKLEGVQFTVSKSGSDTPIKFTEVDGNYIQDPNGQSATQVLSTDVNGKLNIGGLAPGDYQVTETKPLDGYVHMALPSFTVTITGTEDNSNQNYLSLGDQSVAGLVSFSNNVFTVDNVTSLTQLPLTGGAGLIMFAVIAVILGSAAGIVLFRAKRSSQKI</sequence>
<dbReference type="InterPro" id="IPR026466">
    <property type="entry name" value="Fim_isopep_form_D2_dom"/>
</dbReference>
<evidence type="ECO:0000256" key="1">
    <source>
        <dbReference type="SAM" id="Phobius"/>
    </source>
</evidence>
<dbReference type="GeneID" id="98296407"/>
<evidence type="ECO:0000313" key="4">
    <source>
        <dbReference type="EMBL" id="OZG65573.1"/>
    </source>
</evidence>
<name>A0A261G321_9BIFI</name>
<feature type="transmembrane region" description="Helical" evidence="1">
    <location>
        <begin position="523"/>
        <end position="545"/>
    </location>
</feature>
<proteinExistence type="predicted"/>
<dbReference type="OrthoDB" id="3240140at2"/>
<dbReference type="NCBIfam" id="TIGR04226">
    <property type="entry name" value="RrgB_K2N_iso_D2"/>
    <property type="match status" value="1"/>
</dbReference>
<keyword evidence="2" id="KW-0732">Signal</keyword>
<evidence type="ECO:0000256" key="2">
    <source>
        <dbReference type="SAM" id="SignalP"/>
    </source>
</evidence>
<dbReference type="SUPFAM" id="SSF49401">
    <property type="entry name" value="Bacterial adhesins"/>
    <property type="match status" value="1"/>
</dbReference>
<dbReference type="InterPro" id="IPR013783">
    <property type="entry name" value="Ig-like_fold"/>
</dbReference>
<dbReference type="NCBIfam" id="TIGR01167">
    <property type="entry name" value="LPXTG_anchor"/>
    <property type="match status" value="1"/>
</dbReference>
<dbReference type="InterPro" id="IPR041033">
    <property type="entry name" value="SpaA_PFL_dom_1"/>
</dbReference>
<feature type="chain" id="PRO_5012469828" evidence="2">
    <location>
        <begin position="32"/>
        <end position="554"/>
    </location>
</feature>
<keyword evidence="1" id="KW-0472">Membrane</keyword>
<protein>
    <submittedName>
        <fullName evidence="4">Fimbrial subunit-like cell surface protein</fullName>
    </submittedName>
</protein>
<dbReference type="Gene3D" id="2.60.40.10">
    <property type="entry name" value="Immunoglobulins"/>
    <property type="match status" value="2"/>
</dbReference>
<dbReference type="Gene3D" id="2.60.40.740">
    <property type="match status" value="1"/>
</dbReference>
<keyword evidence="1" id="KW-0812">Transmembrane</keyword>
<dbReference type="Pfam" id="PF17802">
    <property type="entry name" value="SpaA"/>
    <property type="match status" value="1"/>
</dbReference>
<dbReference type="NCBIfam" id="NF033902">
    <property type="entry name" value="iso_D2_wall_anc"/>
    <property type="match status" value="1"/>
</dbReference>
<dbReference type="RefSeq" id="WP_158215685.1">
    <property type="nucleotide sequence ID" value="NZ_JBDNSG010000017.1"/>
</dbReference>
<reference evidence="4 5" key="1">
    <citation type="journal article" date="2017" name="BMC Genomics">
        <title>Comparative genomic and phylogenomic analyses of the Bifidobacteriaceae family.</title>
        <authorList>
            <person name="Lugli G.A."/>
            <person name="Milani C."/>
            <person name="Turroni F."/>
            <person name="Duranti S."/>
            <person name="Mancabelli L."/>
            <person name="Mangifesta M."/>
            <person name="Ferrario C."/>
            <person name="Modesto M."/>
            <person name="Mattarelli P."/>
            <person name="Jiri K."/>
            <person name="van Sinderen D."/>
            <person name="Ventura M."/>
        </authorList>
    </citation>
    <scope>NUCLEOTIDE SEQUENCE [LARGE SCALE GENOMIC DNA]</scope>
    <source>
        <strain evidence="4 5">LMG 28769</strain>
    </source>
</reference>
<dbReference type="EMBL" id="MWXA01000008">
    <property type="protein sequence ID" value="OZG65573.1"/>
    <property type="molecule type" value="Genomic_DNA"/>
</dbReference>
<organism evidence="4 5">
    <name type="scientific">Bifidobacterium aquikefiri</name>
    <dbReference type="NCBI Taxonomy" id="1653207"/>
    <lineage>
        <taxon>Bacteria</taxon>
        <taxon>Bacillati</taxon>
        <taxon>Actinomycetota</taxon>
        <taxon>Actinomycetes</taxon>
        <taxon>Bifidobacteriales</taxon>
        <taxon>Bifidobacteriaceae</taxon>
        <taxon>Bifidobacterium</taxon>
    </lineage>
</organism>
<keyword evidence="1" id="KW-1133">Transmembrane helix</keyword>
<feature type="signal peptide" evidence="2">
    <location>
        <begin position="1"/>
        <end position="31"/>
    </location>
</feature>
<comment type="caution">
    <text evidence="4">The sequence shown here is derived from an EMBL/GenBank/DDBJ whole genome shotgun (WGS) entry which is preliminary data.</text>
</comment>
<accession>A0A261G321</accession>
<evidence type="ECO:0000313" key="5">
    <source>
        <dbReference type="Proteomes" id="UP000216451"/>
    </source>
</evidence>